<dbReference type="GO" id="GO:0008270">
    <property type="term" value="F:zinc ion binding"/>
    <property type="evidence" value="ECO:0007669"/>
    <property type="project" value="UniProtKB-UniRule"/>
</dbReference>
<dbReference type="FunFam" id="3.40.1050.10:FF:000001">
    <property type="entry name" value="Carbonic anhydrase"/>
    <property type="match status" value="1"/>
</dbReference>
<evidence type="ECO:0000256" key="5">
    <source>
        <dbReference type="ARBA" id="ARBA00048348"/>
    </source>
</evidence>
<dbReference type="GO" id="GO:0004089">
    <property type="term" value="F:carbonate dehydratase activity"/>
    <property type="evidence" value="ECO:0007669"/>
    <property type="project" value="UniProtKB-UniRule"/>
</dbReference>
<feature type="binding site" evidence="6">
    <location>
        <position position="51"/>
    </location>
    <ligand>
        <name>Zn(2+)</name>
        <dbReference type="ChEBI" id="CHEBI:29105"/>
    </ligand>
</feature>
<keyword evidence="4 7" id="KW-0456">Lyase</keyword>
<evidence type="ECO:0000313" key="8">
    <source>
        <dbReference type="EMBL" id="SEI63285.1"/>
    </source>
</evidence>
<comment type="function">
    <text evidence="7">Reversible hydration of carbon dioxide.</text>
</comment>
<proteinExistence type="inferred from homology"/>
<evidence type="ECO:0000256" key="3">
    <source>
        <dbReference type="ARBA" id="ARBA00022833"/>
    </source>
</evidence>
<dbReference type="NCBIfam" id="NF007756">
    <property type="entry name" value="PRK10437.1"/>
    <property type="match status" value="1"/>
</dbReference>
<dbReference type="InterPro" id="IPR015892">
    <property type="entry name" value="Carbonic_anhydrase_CS"/>
</dbReference>
<gene>
    <name evidence="8" type="ORF">SAMN05421831_10612</name>
</gene>
<keyword evidence="2 6" id="KW-0479">Metal-binding</keyword>
<dbReference type="Gene3D" id="3.40.1050.10">
    <property type="entry name" value="Carbonic anhydrase"/>
    <property type="match status" value="1"/>
</dbReference>
<evidence type="ECO:0000256" key="2">
    <source>
        <dbReference type="ARBA" id="ARBA00022723"/>
    </source>
</evidence>
<evidence type="ECO:0000256" key="1">
    <source>
        <dbReference type="ARBA" id="ARBA00006217"/>
    </source>
</evidence>
<dbReference type="SUPFAM" id="SSF53056">
    <property type="entry name" value="beta-carbonic anhydrase, cab"/>
    <property type="match status" value="1"/>
</dbReference>
<comment type="similarity">
    <text evidence="1 7">Belongs to the beta-class carbonic anhydrase family.</text>
</comment>
<dbReference type="SMART" id="SM00947">
    <property type="entry name" value="Pro_CA"/>
    <property type="match status" value="1"/>
</dbReference>
<feature type="binding site" evidence="6">
    <location>
        <position position="107"/>
    </location>
    <ligand>
        <name>Zn(2+)</name>
        <dbReference type="ChEBI" id="CHEBI:29105"/>
    </ligand>
</feature>
<evidence type="ECO:0000313" key="9">
    <source>
        <dbReference type="Proteomes" id="UP000242999"/>
    </source>
</evidence>
<dbReference type="RefSeq" id="WP_093309341.1">
    <property type="nucleotide sequence ID" value="NZ_FNYH01000006.1"/>
</dbReference>
<feature type="binding site" evidence="6">
    <location>
        <position position="53"/>
    </location>
    <ligand>
        <name>Zn(2+)</name>
        <dbReference type="ChEBI" id="CHEBI:29105"/>
    </ligand>
</feature>
<dbReference type="OrthoDB" id="9797527at2"/>
<dbReference type="Pfam" id="PF00484">
    <property type="entry name" value="Pro_CA"/>
    <property type="match status" value="1"/>
</dbReference>
<feature type="binding site" evidence="6">
    <location>
        <position position="110"/>
    </location>
    <ligand>
        <name>Zn(2+)</name>
        <dbReference type="ChEBI" id="CHEBI:29105"/>
    </ligand>
</feature>
<dbReference type="GO" id="GO:0015976">
    <property type="term" value="P:carbon utilization"/>
    <property type="evidence" value="ECO:0007669"/>
    <property type="project" value="InterPro"/>
</dbReference>
<dbReference type="Proteomes" id="UP000242999">
    <property type="component" value="Unassembled WGS sequence"/>
</dbReference>
<evidence type="ECO:0000256" key="7">
    <source>
        <dbReference type="RuleBase" id="RU003956"/>
    </source>
</evidence>
<dbReference type="PROSITE" id="PS00705">
    <property type="entry name" value="PROK_CO2_ANHYDRASE_2"/>
    <property type="match status" value="1"/>
</dbReference>
<protein>
    <recommendedName>
        <fullName evidence="7">Carbonic anhydrase</fullName>
        <ecNumber evidence="7">4.2.1.1</ecNumber>
    </recommendedName>
    <alternativeName>
        <fullName evidence="7">Carbonate dehydratase</fullName>
    </alternativeName>
</protein>
<comment type="cofactor">
    <cofactor evidence="6">
        <name>Zn(2+)</name>
        <dbReference type="ChEBI" id="CHEBI:29105"/>
    </cofactor>
    <text evidence="6">Binds 1 zinc ion per subunit.</text>
</comment>
<dbReference type="EMBL" id="FNYH01000006">
    <property type="protein sequence ID" value="SEI63285.1"/>
    <property type="molecule type" value="Genomic_DNA"/>
</dbReference>
<keyword evidence="3 6" id="KW-0862">Zinc</keyword>
<dbReference type="STRING" id="64971.SAMN05421831_10612"/>
<dbReference type="PROSITE" id="PS00704">
    <property type="entry name" value="PROK_CO2_ANHYDRASE_1"/>
    <property type="match status" value="1"/>
</dbReference>
<dbReference type="AlphaFoldDB" id="A0A1H6SHP6"/>
<dbReference type="InterPro" id="IPR001765">
    <property type="entry name" value="Carbonic_anhydrase"/>
</dbReference>
<reference evidence="9" key="1">
    <citation type="submission" date="2016-10" db="EMBL/GenBank/DDBJ databases">
        <authorList>
            <person name="Varghese N."/>
            <person name="Submissions S."/>
        </authorList>
    </citation>
    <scope>NUCLEOTIDE SEQUENCE [LARGE SCALE GENOMIC DNA]</scope>
    <source>
        <strain evidence="9">DSM 7165</strain>
    </source>
</reference>
<keyword evidence="9" id="KW-1185">Reference proteome</keyword>
<comment type="catalytic activity">
    <reaction evidence="5 7">
        <text>hydrogencarbonate + H(+) = CO2 + H2O</text>
        <dbReference type="Rhea" id="RHEA:10748"/>
        <dbReference type="ChEBI" id="CHEBI:15377"/>
        <dbReference type="ChEBI" id="CHEBI:15378"/>
        <dbReference type="ChEBI" id="CHEBI:16526"/>
        <dbReference type="ChEBI" id="CHEBI:17544"/>
        <dbReference type="EC" id="4.2.1.1"/>
    </reaction>
</comment>
<name>A0A1H6SHP6_9GAMM</name>
<dbReference type="EC" id="4.2.1.1" evidence="7"/>
<dbReference type="InterPro" id="IPR036874">
    <property type="entry name" value="Carbonic_anhydrase_sf"/>
</dbReference>
<dbReference type="CDD" id="cd00883">
    <property type="entry name" value="beta_CA_cladeA"/>
    <property type="match status" value="1"/>
</dbReference>
<dbReference type="PANTHER" id="PTHR11002:SF76">
    <property type="entry name" value="CARBONIC ANHYDRASE"/>
    <property type="match status" value="1"/>
</dbReference>
<evidence type="ECO:0000256" key="4">
    <source>
        <dbReference type="ARBA" id="ARBA00023239"/>
    </source>
</evidence>
<sequence>MCQSTDTSPQCAISKLLEQNRTWAESIRAQDPQYFQRLSAQQSPEFLWIGCSDSRVPANQITGLQPGEVFVHRNVANIVHNNDLNLLSVIQFAVDVLQVKHIMVVGHYGCGGVKAAISNKEFGLVDYWIHDIRNIYQLHREELEALEQEDLIVDRLCELNVIAQVANVCRTKMVQRAWRRGQNLSIHGWCYGLKDGLLKDLGVSVSSLEDVPSVYRMDTRFQVPN</sequence>
<dbReference type="PANTHER" id="PTHR11002">
    <property type="entry name" value="CARBONIC ANHYDRASE"/>
    <property type="match status" value="1"/>
</dbReference>
<evidence type="ECO:0000256" key="6">
    <source>
        <dbReference type="PIRSR" id="PIRSR601765-1"/>
    </source>
</evidence>
<accession>A0A1H6SHP6</accession>
<organism evidence="8 9">
    <name type="scientific">Allopseudospirillum japonicum</name>
    <dbReference type="NCBI Taxonomy" id="64971"/>
    <lineage>
        <taxon>Bacteria</taxon>
        <taxon>Pseudomonadati</taxon>
        <taxon>Pseudomonadota</taxon>
        <taxon>Gammaproteobacteria</taxon>
        <taxon>Oceanospirillales</taxon>
        <taxon>Oceanospirillaceae</taxon>
        <taxon>Allopseudospirillum</taxon>
    </lineage>
</organism>